<dbReference type="Pfam" id="PF00156">
    <property type="entry name" value="Pribosyltran"/>
    <property type="match status" value="1"/>
</dbReference>
<dbReference type="InterPro" id="IPR000836">
    <property type="entry name" value="PRTase_dom"/>
</dbReference>
<proteinExistence type="predicted"/>
<accession>A0ABV9RNT9</accession>
<name>A0ABV9RNT9_9PSEU</name>
<feature type="domain" description="Phosphoribosyltransferase" evidence="2">
    <location>
        <begin position="38"/>
        <end position="191"/>
    </location>
</feature>
<dbReference type="GO" id="GO:0016757">
    <property type="term" value="F:glycosyltransferase activity"/>
    <property type="evidence" value="ECO:0007669"/>
    <property type="project" value="UniProtKB-KW"/>
</dbReference>
<dbReference type="Gene3D" id="3.30.1310.20">
    <property type="entry name" value="PRTase-like"/>
    <property type="match status" value="1"/>
</dbReference>
<feature type="compositionally biased region" description="Gly residues" evidence="1">
    <location>
        <begin position="10"/>
        <end position="19"/>
    </location>
</feature>
<evidence type="ECO:0000256" key="1">
    <source>
        <dbReference type="SAM" id="MobiDB-lite"/>
    </source>
</evidence>
<gene>
    <name evidence="3" type="ORF">ACFPEL_22820</name>
</gene>
<keyword evidence="3" id="KW-0328">Glycosyltransferase</keyword>
<comment type="caution">
    <text evidence="3">The sequence shown here is derived from an EMBL/GenBank/DDBJ whole genome shotgun (WGS) entry which is preliminary data.</text>
</comment>
<organism evidence="3 4">
    <name type="scientific">Actinomycetospora chibensis</name>
    <dbReference type="NCBI Taxonomy" id="663606"/>
    <lineage>
        <taxon>Bacteria</taxon>
        <taxon>Bacillati</taxon>
        <taxon>Actinomycetota</taxon>
        <taxon>Actinomycetes</taxon>
        <taxon>Pseudonocardiales</taxon>
        <taxon>Pseudonocardiaceae</taxon>
        <taxon>Actinomycetospora</taxon>
    </lineage>
</organism>
<sequence>MIEQTTRGDSAGGHAGPEGTGAWDEGAAVRFADRADAGRRLARRLGHLAGQDVVVLGLPRGGVPVAAPVAASLDAPLDVLVVRKLGVPFRPELALGAIGEGGALVLDERVARAVHAGVDVIEGLERRERPLLERATRRYRAVRDLEPVAGRTVVIVDDGVATGSTARVACRVARARGALRVVVAVPTCARSAVDALRPEADELIVLERSPRHRSVADSYDDFTPVSEAEVVAALTHQPAAGSTGDPVDRGPQTDASAEGAP</sequence>
<keyword evidence="3" id="KW-0808">Transferase</keyword>
<protein>
    <submittedName>
        <fullName evidence="3">Phosphoribosyltransferase</fullName>
    </submittedName>
</protein>
<dbReference type="CDD" id="cd06223">
    <property type="entry name" value="PRTases_typeI"/>
    <property type="match status" value="1"/>
</dbReference>
<reference evidence="4" key="1">
    <citation type="journal article" date="2019" name="Int. J. Syst. Evol. Microbiol.">
        <title>The Global Catalogue of Microorganisms (GCM) 10K type strain sequencing project: providing services to taxonomists for standard genome sequencing and annotation.</title>
        <authorList>
            <consortium name="The Broad Institute Genomics Platform"/>
            <consortium name="The Broad Institute Genome Sequencing Center for Infectious Disease"/>
            <person name="Wu L."/>
            <person name="Ma J."/>
        </authorList>
    </citation>
    <scope>NUCLEOTIDE SEQUENCE [LARGE SCALE GENOMIC DNA]</scope>
    <source>
        <strain evidence="4">CCUG 50347</strain>
    </source>
</reference>
<dbReference type="Gene3D" id="3.40.50.2020">
    <property type="match status" value="1"/>
</dbReference>
<dbReference type="RefSeq" id="WP_274186964.1">
    <property type="nucleotide sequence ID" value="NZ_BAABHN010000049.1"/>
</dbReference>
<feature type="region of interest" description="Disordered" evidence="1">
    <location>
        <begin position="1"/>
        <end position="23"/>
    </location>
</feature>
<dbReference type="EMBL" id="JBHSIM010000049">
    <property type="protein sequence ID" value="MFC4835260.1"/>
    <property type="molecule type" value="Genomic_DNA"/>
</dbReference>
<dbReference type="InterPro" id="IPR029057">
    <property type="entry name" value="PRTase-like"/>
</dbReference>
<evidence type="ECO:0000313" key="3">
    <source>
        <dbReference type="EMBL" id="MFC4835260.1"/>
    </source>
</evidence>
<feature type="region of interest" description="Disordered" evidence="1">
    <location>
        <begin position="232"/>
        <end position="261"/>
    </location>
</feature>
<keyword evidence="4" id="KW-1185">Reference proteome</keyword>
<evidence type="ECO:0000313" key="4">
    <source>
        <dbReference type="Proteomes" id="UP001595909"/>
    </source>
</evidence>
<dbReference type="SUPFAM" id="SSF53271">
    <property type="entry name" value="PRTase-like"/>
    <property type="match status" value="1"/>
</dbReference>
<evidence type="ECO:0000259" key="2">
    <source>
        <dbReference type="Pfam" id="PF00156"/>
    </source>
</evidence>
<dbReference type="Proteomes" id="UP001595909">
    <property type="component" value="Unassembled WGS sequence"/>
</dbReference>